<feature type="non-terminal residue" evidence="13">
    <location>
        <position position="285"/>
    </location>
</feature>
<evidence type="ECO:0000313" key="13">
    <source>
        <dbReference type="EMBL" id="KAG2465983.1"/>
    </source>
</evidence>
<keyword evidence="5" id="KW-0808">Transferase</keyword>
<dbReference type="Pfam" id="PF00069">
    <property type="entry name" value="Pkinase"/>
    <property type="match status" value="1"/>
</dbReference>
<keyword evidence="14" id="KW-1185">Reference proteome</keyword>
<keyword evidence="6" id="KW-0547">Nucleotide-binding</keyword>
<dbReference type="InterPro" id="IPR011009">
    <property type="entry name" value="Kinase-like_dom_sf"/>
</dbReference>
<dbReference type="InterPro" id="IPR000719">
    <property type="entry name" value="Prot_kinase_dom"/>
</dbReference>
<evidence type="ECO:0000256" key="2">
    <source>
        <dbReference type="ARBA" id="ARBA00005505"/>
    </source>
</evidence>
<feature type="domain" description="Protein kinase" evidence="12">
    <location>
        <begin position="20"/>
        <end position="279"/>
    </location>
</feature>
<evidence type="ECO:0000256" key="8">
    <source>
        <dbReference type="ARBA" id="ARBA00022840"/>
    </source>
</evidence>
<keyword evidence="7 13" id="KW-0418">Kinase</keyword>
<dbReference type="GO" id="GO:0004674">
    <property type="term" value="F:protein serine/threonine kinase activity"/>
    <property type="evidence" value="ECO:0007669"/>
    <property type="project" value="UniProtKB-KW"/>
</dbReference>
<proteinExistence type="inferred from homology"/>
<dbReference type="Proteomes" id="UP000886611">
    <property type="component" value="Unassembled WGS sequence"/>
</dbReference>
<sequence>MESQMRHITCILRERQLRHYGHVEHFSKGDLARKILIVGDPSGWTRPRGHPHNIWLWQIEGHFRRGNNLLKVPLEVGLMELASSGFECHGIIRLLESFIGTSKVLVVMELFEPCINLLDFINSQKRPLAENQAKRVFLQVVLAAHHCQKHGVFHGDIKPENILIQVTTGQVKLADFASGNIMHGEIYTSFSGTLIYAPPEWFLFQHYMAEHATVWSLGVTLYEMLCGCMPFMWVEAVVEAQVTFTQELSIECQDLIKNCLAFNPLNRPTVKEILKHSWLYLKLSE</sequence>
<keyword evidence="4" id="KW-0723">Serine/threonine-protein kinase</keyword>
<dbReference type="GO" id="GO:0005524">
    <property type="term" value="F:ATP binding"/>
    <property type="evidence" value="ECO:0007669"/>
    <property type="project" value="UniProtKB-KW"/>
</dbReference>
<evidence type="ECO:0000256" key="6">
    <source>
        <dbReference type="ARBA" id="ARBA00022741"/>
    </source>
</evidence>
<dbReference type="EC" id="2.7.11.1" evidence="3"/>
<dbReference type="AlphaFoldDB" id="A0A8X7XD96"/>
<evidence type="ECO:0000256" key="10">
    <source>
        <dbReference type="ARBA" id="ARBA00047899"/>
    </source>
</evidence>
<accession>A0A8X7XD96</accession>
<dbReference type="EMBL" id="JAATIS010001721">
    <property type="protein sequence ID" value="KAG2465983.1"/>
    <property type="molecule type" value="Genomic_DNA"/>
</dbReference>
<reference evidence="13 14" key="1">
    <citation type="journal article" date="2021" name="Cell">
        <title>Tracing the genetic footprints of vertebrate landing in non-teleost ray-finned fishes.</title>
        <authorList>
            <person name="Bi X."/>
            <person name="Wang K."/>
            <person name="Yang L."/>
            <person name="Pan H."/>
            <person name="Jiang H."/>
            <person name="Wei Q."/>
            <person name="Fang M."/>
            <person name="Yu H."/>
            <person name="Zhu C."/>
            <person name="Cai Y."/>
            <person name="He Y."/>
            <person name="Gan X."/>
            <person name="Zeng H."/>
            <person name="Yu D."/>
            <person name="Zhu Y."/>
            <person name="Jiang H."/>
            <person name="Qiu Q."/>
            <person name="Yang H."/>
            <person name="Zhang Y.E."/>
            <person name="Wang W."/>
            <person name="Zhu M."/>
            <person name="He S."/>
            <person name="Zhang G."/>
        </authorList>
    </citation>
    <scope>NUCLEOTIDE SEQUENCE [LARGE SCALE GENOMIC DNA]</scope>
    <source>
        <strain evidence="13">Bchr_013</strain>
    </source>
</reference>
<protein>
    <recommendedName>
        <fullName evidence="3">non-specific serine/threonine protein kinase</fullName>
        <ecNumber evidence="3">2.7.11.1</ecNumber>
    </recommendedName>
</protein>
<comment type="catalytic activity">
    <reaction evidence="10">
        <text>L-threonyl-[protein] + ATP = O-phospho-L-threonyl-[protein] + ADP + H(+)</text>
        <dbReference type="Rhea" id="RHEA:46608"/>
        <dbReference type="Rhea" id="RHEA-COMP:11060"/>
        <dbReference type="Rhea" id="RHEA-COMP:11605"/>
        <dbReference type="ChEBI" id="CHEBI:15378"/>
        <dbReference type="ChEBI" id="CHEBI:30013"/>
        <dbReference type="ChEBI" id="CHEBI:30616"/>
        <dbReference type="ChEBI" id="CHEBI:61977"/>
        <dbReference type="ChEBI" id="CHEBI:456216"/>
        <dbReference type="EC" id="2.7.11.1"/>
    </reaction>
</comment>
<feature type="non-terminal residue" evidence="13">
    <location>
        <position position="1"/>
    </location>
</feature>
<organism evidence="13 14">
    <name type="scientific">Polypterus senegalus</name>
    <name type="common">Senegal bichir</name>
    <dbReference type="NCBI Taxonomy" id="55291"/>
    <lineage>
        <taxon>Eukaryota</taxon>
        <taxon>Metazoa</taxon>
        <taxon>Chordata</taxon>
        <taxon>Craniata</taxon>
        <taxon>Vertebrata</taxon>
        <taxon>Euteleostomi</taxon>
        <taxon>Actinopterygii</taxon>
        <taxon>Polypteriformes</taxon>
        <taxon>Polypteridae</taxon>
        <taxon>Polypterus</taxon>
    </lineage>
</organism>
<evidence type="ECO:0000256" key="9">
    <source>
        <dbReference type="ARBA" id="ARBA00022842"/>
    </source>
</evidence>
<dbReference type="SMART" id="SM00220">
    <property type="entry name" value="S_TKc"/>
    <property type="match status" value="1"/>
</dbReference>
<dbReference type="PROSITE" id="PS50011">
    <property type="entry name" value="PROTEIN_KINASE_DOM"/>
    <property type="match status" value="1"/>
</dbReference>
<dbReference type="InterPro" id="IPR008271">
    <property type="entry name" value="Ser/Thr_kinase_AS"/>
</dbReference>
<dbReference type="PANTHER" id="PTHR22984:SF29">
    <property type="entry name" value="SERINE_THREONINE-PROTEIN KINASE PIM-1"/>
    <property type="match status" value="1"/>
</dbReference>
<dbReference type="GO" id="GO:0005737">
    <property type="term" value="C:cytoplasm"/>
    <property type="evidence" value="ECO:0007669"/>
    <property type="project" value="TreeGrafter"/>
</dbReference>
<keyword evidence="9" id="KW-0460">Magnesium</keyword>
<evidence type="ECO:0000256" key="3">
    <source>
        <dbReference type="ARBA" id="ARBA00012513"/>
    </source>
</evidence>
<comment type="cofactor">
    <cofactor evidence="1">
        <name>Mg(2+)</name>
        <dbReference type="ChEBI" id="CHEBI:18420"/>
    </cofactor>
</comment>
<dbReference type="PROSITE" id="PS00108">
    <property type="entry name" value="PROTEIN_KINASE_ST"/>
    <property type="match status" value="1"/>
</dbReference>
<evidence type="ECO:0000256" key="11">
    <source>
        <dbReference type="ARBA" id="ARBA00048679"/>
    </source>
</evidence>
<gene>
    <name evidence="13" type="primary">Pim1_0</name>
    <name evidence="13" type="ORF">GTO96_0016461</name>
</gene>
<evidence type="ECO:0000256" key="1">
    <source>
        <dbReference type="ARBA" id="ARBA00001946"/>
    </source>
</evidence>
<comment type="similarity">
    <text evidence="2">Belongs to the protein kinase superfamily. CAMK Ser/Thr protein kinase family. PIM subfamily.</text>
</comment>
<evidence type="ECO:0000256" key="7">
    <source>
        <dbReference type="ARBA" id="ARBA00022777"/>
    </source>
</evidence>
<name>A0A8X7XD96_POLSE</name>
<keyword evidence="8" id="KW-0067">ATP-binding</keyword>
<comment type="caution">
    <text evidence="13">The sequence shown here is derived from an EMBL/GenBank/DDBJ whole genome shotgun (WGS) entry which is preliminary data.</text>
</comment>
<evidence type="ECO:0000313" key="14">
    <source>
        <dbReference type="Proteomes" id="UP000886611"/>
    </source>
</evidence>
<evidence type="ECO:0000256" key="4">
    <source>
        <dbReference type="ARBA" id="ARBA00022527"/>
    </source>
</evidence>
<dbReference type="InterPro" id="IPR051138">
    <property type="entry name" value="PIM_Ser/Thr_kinase"/>
</dbReference>
<dbReference type="PANTHER" id="PTHR22984">
    <property type="entry name" value="SERINE/THREONINE-PROTEIN KINASE PIM"/>
    <property type="match status" value="1"/>
</dbReference>
<evidence type="ECO:0000259" key="12">
    <source>
        <dbReference type="PROSITE" id="PS50011"/>
    </source>
</evidence>
<evidence type="ECO:0000256" key="5">
    <source>
        <dbReference type="ARBA" id="ARBA00022679"/>
    </source>
</evidence>
<comment type="catalytic activity">
    <reaction evidence="11">
        <text>L-seryl-[protein] + ATP = O-phospho-L-seryl-[protein] + ADP + H(+)</text>
        <dbReference type="Rhea" id="RHEA:17989"/>
        <dbReference type="Rhea" id="RHEA-COMP:9863"/>
        <dbReference type="Rhea" id="RHEA-COMP:11604"/>
        <dbReference type="ChEBI" id="CHEBI:15378"/>
        <dbReference type="ChEBI" id="CHEBI:29999"/>
        <dbReference type="ChEBI" id="CHEBI:30616"/>
        <dbReference type="ChEBI" id="CHEBI:83421"/>
        <dbReference type="ChEBI" id="CHEBI:456216"/>
        <dbReference type="EC" id="2.7.11.1"/>
    </reaction>
</comment>
<dbReference type="Gene3D" id="1.10.510.10">
    <property type="entry name" value="Transferase(Phosphotransferase) domain 1"/>
    <property type="match status" value="1"/>
</dbReference>
<dbReference type="SUPFAM" id="SSF56112">
    <property type="entry name" value="Protein kinase-like (PK-like)"/>
    <property type="match status" value="1"/>
</dbReference>